<dbReference type="CDD" id="cd11530">
    <property type="entry name" value="NTP-PPase_DR2231_like"/>
    <property type="match status" value="2"/>
</dbReference>
<keyword evidence="1" id="KW-0378">Hydrolase</keyword>
<dbReference type="InterPro" id="IPR023292">
    <property type="entry name" value="NTP_PyroPHydrolase-like_dom_sf"/>
</dbReference>
<dbReference type="Gene3D" id="1.10.3420.10">
    <property type="entry name" value="putative ntp pyrophosphohydrolase like domain"/>
    <property type="match status" value="2"/>
</dbReference>
<dbReference type="InterPro" id="IPR033653">
    <property type="entry name" value="NTP-PPase_DR2231-like"/>
</dbReference>
<gene>
    <name evidence="1" type="ORF">Hyperionvirus9_26</name>
</gene>
<dbReference type="Pfam" id="PF01503">
    <property type="entry name" value="PRA-PH"/>
    <property type="match status" value="1"/>
</dbReference>
<dbReference type="GO" id="GO:0016787">
    <property type="term" value="F:hydrolase activity"/>
    <property type="evidence" value="ECO:0007669"/>
    <property type="project" value="UniProtKB-KW"/>
</dbReference>
<organism evidence="1">
    <name type="scientific">Hyperionvirus sp</name>
    <dbReference type="NCBI Taxonomy" id="2487770"/>
    <lineage>
        <taxon>Viruses</taxon>
        <taxon>Varidnaviria</taxon>
        <taxon>Bamfordvirae</taxon>
        <taxon>Nucleocytoviricota</taxon>
        <taxon>Megaviricetes</taxon>
        <taxon>Imitervirales</taxon>
        <taxon>Mimiviridae</taxon>
        <taxon>Klosneuvirinae</taxon>
    </lineage>
</organism>
<evidence type="ECO:0000313" key="1">
    <source>
        <dbReference type="EMBL" id="AYV83609.1"/>
    </source>
</evidence>
<protein>
    <submittedName>
        <fullName evidence="1">Phosphoribosyl-ATP pyrophosphohydrolase-domain containing protein (Two domains)</fullName>
    </submittedName>
</protein>
<accession>A0A3G5AE11</accession>
<reference evidence="1" key="1">
    <citation type="submission" date="2018-10" db="EMBL/GenBank/DDBJ databases">
        <title>Hidden diversity of soil giant viruses.</title>
        <authorList>
            <person name="Schulz F."/>
            <person name="Alteio L."/>
            <person name="Goudeau D."/>
            <person name="Ryan E.M."/>
            <person name="Malmstrom R.R."/>
            <person name="Blanchard J."/>
            <person name="Woyke T."/>
        </authorList>
    </citation>
    <scope>NUCLEOTIDE SEQUENCE</scope>
    <source>
        <strain evidence="1">HYV1</strain>
    </source>
</reference>
<dbReference type="EMBL" id="MK072391">
    <property type="protein sequence ID" value="AYV83609.1"/>
    <property type="molecule type" value="Genomic_DNA"/>
</dbReference>
<proteinExistence type="predicted"/>
<dbReference type="SUPFAM" id="SSF101386">
    <property type="entry name" value="all-alpha NTP pyrophosphatases"/>
    <property type="match status" value="1"/>
</dbReference>
<sequence length="260" mass="29730">MKSNYRKVLDFCRCAGHPTYDVMQLDIFARCPDRVKLRVALIREEYGELRDAVRETNFVEVIDALTDIQYVAYGAGAEFGIDLDQTFECVHRLRVMHCGRGDYSKDSEVTNYEKVRDFNNAVAVPGDIFSKPDVVERQLKLIGDQVGELERCVGDGNFIGVLISLTSIVYATYEAAVEFGIDLDGSFDIVHKSNMTKFCLDEAEAVETVEWYRKQFEESKLKYRSPAYRRSSDGVHWVVYDKDTDKALKSIKYTPAKFIC</sequence>
<name>A0A3G5AE11_9VIRU</name>
<dbReference type="InterPro" id="IPR021130">
    <property type="entry name" value="PRib-ATP_PPHydrolase-like"/>
</dbReference>